<dbReference type="EMBL" id="CP013254">
    <property type="protein sequence ID" value="ALU38802.1"/>
    <property type="molecule type" value="Genomic_DNA"/>
</dbReference>
<dbReference type="SUPFAM" id="SSF52821">
    <property type="entry name" value="Rhodanese/Cell cycle control phosphatase"/>
    <property type="match status" value="1"/>
</dbReference>
<evidence type="ECO:0000313" key="2">
    <source>
        <dbReference type="EMBL" id="ALU38802.1"/>
    </source>
</evidence>
<dbReference type="Gene3D" id="3.40.250.10">
    <property type="entry name" value="Rhodanese-like domain"/>
    <property type="match status" value="1"/>
</dbReference>
<dbReference type="InterPro" id="IPR001763">
    <property type="entry name" value="Rhodanese-like_dom"/>
</dbReference>
<sequence length="106" mass="11270">MKSISVDELARLGADAVVLDVREEDEFAEARIAGARNVPLSRLADSLDDVPAARPLHVLCAGGGRSARATQFLETQGFDAVNVLGGINEWYRAGHPITTPAGTVER</sequence>
<dbReference type="SMART" id="SM00450">
    <property type="entry name" value="RHOD"/>
    <property type="match status" value="1"/>
</dbReference>
<dbReference type="Proteomes" id="UP000321155">
    <property type="component" value="Unassembled WGS sequence"/>
</dbReference>
<dbReference type="Pfam" id="PF00581">
    <property type="entry name" value="Rhodanese"/>
    <property type="match status" value="1"/>
</dbReference>
<protein>
    <submittedName>
        <fullName evidence="2">Sulfurtransferase</fullName>
    </submittedName>
</protein>
<dbReference type="PANTHER" id="PTHR43031">
    <property type="entry name" value="FAD-DEPENDENT OXIDOREDUCTASE"/>
    <property type="match status" value="1"/>
</dbReference>
<accession>A0A0U2XKA8</accession>
<dbReference type="CDD" id="cd00158">
    <property type="entry name" value="RHOD"/>
    <property type="match status" value="1"/>
</dbReference>
<dbReference type="InterPro" id="IPR050229">
    <property type="entry name" value="GlpE_sulfurtransferase"/>
</dbReference>
<reference evidence="3 5" key="2">
    <citation type="submission" date="2019-07" db="EMBL/GenBank/DDBJ databases">
        <title>Whole genome shotgun sequence of Kocuria flava NBRC 107626.</title>
        <authorList>
            <person name="Hosoyama A."/>
            <person name="Uohara A."/>
            <person name="Ohji S."/>
            <person name="Ichikawa N."/>
        </authorList>
    </citation>
    <scope>NUCLEOTIDE SEQUENCE [LARGE SCALE GENOMIC DNA]</scope>
    <source>
        <strain evidence="3 5">NBRC 107626</strain>
    </source>
</reference>
<keyword evidence="5" id="KW-1185">Reference proteome</keyword>
<dbReference type="STRING" id="446860.AS188_02480"/>
<organism evidence="2 4">
    <name type="scientific">Kocuria flava</name>
    <dbReference type="NCBI Taxonomy" id="446860"/>
    <lineage>
        <taxon>Bacteria</taxon>
        <taxon>Bacillati</taxon>
        <taxon>Actinomycetota</taxon>
        <taxon>Actinomycetes</taxon>
        <taxon>Micrococcales</taxon>
        <taxon>Micrococcaceae</taxon>
        <taxon>Kocuria</taxon>
    </lineage>
</organism>
<evidence type="ECO:0000313" key="4">
    <source>
        <dbReference type="Proteomes" id="UP000057181"/>
    </source>
</evidence>
<dbReference type="EMBL" id="BJZR01000042">
    <property type="protein sequence ID" value="GEO92397.1"/>
    <property type="molecule type" value="Genomic_DNA"/>
</dbReference>
<dbReference type="OrthoDB" id="9800872at2"/>
<dbReference type="RefSeq" id="WP_058857514.1">
    <property type="nucleotide sequence ID" value="NZ_BJZR01000042.1"/>
</dbReference>
<name>A0A0U2XKA8_9MICC</name>
<gene>
    <name evidence="2" type="ORF">AS188_02480</name>
    <name evidence="3" type="ORF">KFL01_17030</name>
</gene>
<keyword evidence="2" id="KW-0808">Transferase</keyword>
<proteinExistence type="predicted"/>
<evidence type="ECO:0000313" key="3">
    <source>
        <dbReference type="EMBL" id="GEO92397.1"/>
    </source>
</evidence>
<dbReference type="PROSITE" id="PS50206">
    <property type="entry name" value="RHODANESE_3"/>
    <property type="match status" value="1"/>
</dbReference>
<evidence type="ECO:0000313" key="5">
    <source>
        <dbReference type="Proteomes" id="UP000321155"/>
    </source>
</evidence>
<dbReference type="InterPro" id="IPR036873">
    <property type="entry name" value="Rhodanese-like_dom_sf"/>
</dbReference>
<dbReference type="PANTHER" id="PTHR43031:SF1">
    <property type="entry name" value="PYRIDINE NUCLEOTIDE-DISULPHIDE OXIDOREDUCTASE"/>
    <property type="match status" value="1"/>
</dbReference>
<dbReference type="AlphaFoldDB" id="A0A0U2XKA8"/>
<reference evidence="2 4" key="1">
    <citation type="submission" date="2015-11" db="EMBL/GenBank/DDBJ databases">
        <title>Complete Genome Sequence of Kocuria flava strain HO-9041.</title>
        <authorList>
            <person name="Zhou M."/>
            <person name="Dai J."/>
        </authorList>
    </citation>
    <scope>NUCLEOTIDE SEQUENCE [LARGE SCALE GENOMIC DNA]</scope>
    <source>
        <strain evidence="2 4">HO-9041</strain>
    </source>
</reference>
<dbReference type="KEGG" id="kfv:AS188_02480"/>
<dbReference type="GO" id="GO:0016740">
    <property type="term" value="F:transferase activity"/>
    <property type="evidence" value="ECO:0007669"/>
    <property type="project" value="UniProtKB-KW"/>
</dbReference>
<dbReference type="Proteomes" id="UP000057181">
    <property type="component" value="Chromosome"/>
</dbReference>
<evidence type="ECO:0000259" key="1">
    <source>
        <dbReference type="PROSITE" id="PS50206"/>
    </source>
</evidence>
<feature type="domain" description="Rhodanese" evidence="1">
    <location>
        <begin position="12"/>
        <end position="99"/>
    </location>
</feature>